<dbReference type="Gene3D" id="2.60.120.1540">
    <property type="match status" value="1"/>
</dbReference>
<dbReference type="InterPro" id="IPR041813">
    <property type="entry name" value="A2M_TED"/>
</dbReference>
<dbReference type="EMBL" id="JRES01001441">
    <property type="protein sequence ID" value="KNC22907.1"/>
    <property type="molecule type" value="Genomic_DNA"/>
</dbReference>
<dbReference type="Gene3D" id="1.50.10.20">
    <property type="match status" value="1"/>
</dbReference>
<evidence type="ECO:0000256" key="6">
    <source>
        <dbReference type="ARBA" id="ARBA00057615"/>
    </source>
</evidence>
<dbReference type="InterPro" id="IPR050473">
    <property type="entry name" value="A2M/Complement_sys"/>
</dbReference>
<evidence type="ECO:0000256" key="3">
    <source>
        <dbReference type="ARBA" id="ARBA00022966"/>
    </source>
</evidence>
<dbReference type="FunFam" id="2.60.40.1930:FF:000001">
    <property type="entry name" value="CD109 isoform 3"/>
    <property type="match status" value="1"/>
</dbReference>
<dbReference type="FunFam" id="2.60.40.690:FF:000003">
    <property type="entry name" value="Thioester-containing protein 2, isoform B"/>
    <property type="match status" value="1"/>
</dbReference>
<dbReference type="Pfam" id="PF07678">
    <property type="entry name" value="TED_complement"/>
    <property type="match status" value="1"/>
</dbReference>
<comment type="caution">
    <text evidence="12">The sequence shown here is derived from an EMBL/GenBank/DDBJ whole genome shotgun (WGS) entry which is preliminary data.</text>
</comment>
<dbReference type="Gene3D" id="2.60.40.1930">
    <property type="match status" value="2"/>
</dbReference>
<keyword evidence="2" id="KW-0391">Immunity</keyword>
<dbReference type="OrthoDB" id="9998011at2759"/>
<dbReference type="SUPFAM" id="SSF48239">
    <property type="entry name" value="Terpenoid cyclases/Protein prenyltransferases"/>
    <property type="match status" value="1"/>
</dbReference>
<reference evidence="12 13" key="1">
    <citation type="journal article" date="2015" name="Nat. Commun.">
        <title>Lucilia cuprina genome unlocks parasitic fly biology to underpin future interventions.</title>
        <authorList>
            <person name="Anstead C.A."/>
            <person name="Korhonen P.K."/>
            <person name="Young N.D."/>
            <person name="Hall R.S."/>
            <person name="Jex A.R."/>
            <person name="Murali S.C."/>
            <person name="Hughes D.S."/>
            <person name="Lee S.F."/>
            <person name="Perry T."/>
            <person name="Stroehlein A.J."/>
            <person name="Ansell B.R."/>
            <person name="Breugelmans B."/>
            <person name="Hofmann A."/>
            <person name="Qu J."/>
            <person name="Dugan S."/>
            <person name="Lee S.L."/>
            <person name="Chao H."/>
            <person name="Dinh H."/>
            <person name="Han Y."/>
            <person name="Doddapaneni H.V."/>
            <person name="Worley K.C."/>
            <person name="Muzny D.M."/>
            <person name="Ioannidis P."/>
            <person name="Waterhouse R.M."/>
            <person name="Zdobnov E.M."/>
            <person name="James P.J."/>
            <person name="Bagnall N.H."/>
            <person name="Kotze A.C."/>
            <person name="Gibbs R.A."/>
            <person name="Richards S."/>
            <person name="Batterham P."/>
            <person name="Gasser R.B."/>
        </authorList>
    </citation>
    <scope>NUCLEOTIDE SEQUENCE [LARGE SCALE GENOMIC DNA]</scope>
    <source>
        <strain evidence="12 13">LS</strain>
        <tissue evidence="12">Full body</tissue>
    </source>
</reference>
<dbReference type="PANTHER" id="PTHR11412:SF136">
    <property type="entry name" value="CD109 ANTIGEN"/>
    <property type="match status" value="1"/>
</dbReference>
<evidence type="ECO:0000256" key="2">
    <source>
        <dbReference type="ARBA" id="ARBA00022859"/>
    </source>
</evidence>
<evidence type="ECO:0000256" key="5">
    <source>
        <dbReference type="ARBA" id="ARBA00023180"/>
    </source>
</evidence>
<dbReference type="InterPro" id="IPR047565">
    <property type="entry name" value="Alpha-macroglob_thiol-ester_cl"/>
</dbReference>
<accession>A0A0L0BS95</accession>
<dbReference type="SMART" id="SM01359">
    <property type="entry name" value="A2M_N_2"/>
    <property type="match status" value="1"/>
</dbReference>
<dbReference type="Pfam" id="PF01835">
    <property type="entry name" value="MG2"/>
    <property type="match status" value="1"/>
</dbReference>
<dbReference type="SMART" id="SM01361">
    <property type="entry name" value="A2M_recep"/>
    <property type="match status" value="1"/>
</dbReference>
<keyword evidence="13" id="KW-1185">Reference proteome</keyword>
<dbReference type="Gene3D" id="2.60.40.10">
    <property type="entry name" value="Immunoglobulins"/>
    <property type="match status" value="1"/>
</dbReference>
<dbReference type="Pfam" id="PF00207">
    <property type="entry name" value="A2M"/>
    <property type="match status" value="1"/>
</dbReference>
<dbReference type="Gene3D" id="2.20.130.20">
    <property type="match status" value="1"/>
</dbReference>
<keyword evidence="4" id="KW-1015">Disulfide bond</keyword>
<dbReference type="Pfam" id="PF07677">
    <property type="entry name" value="A2M_recep"/>
    <property type="match status" value="1"/>
</dbReference>
<evidence type="ECO:0000259" key="11">
    <source>
        <dbReference type="SMART" id="SM01361"/>
    </source>
</evidence>
<protein>
    <recommendedName>
        <fullName evidence="8">TEP1-F</fullName>
    </recommendedName>
</protein>
<dbReference type="SMART" id="SM01360">
    <property type="entry name" value="A2M"/>
    <property type="match status" value="1"/>
</dbReference>
<dbReference type="Gene3D" id="2.60.40.690">
    <property type="entry name" value="Alpha-macroglobulin, receptor-binding domain"/>
    <property type="match status" value="1"/>
</dbReference>
<dbReference type="InterPro" id="IPR011625">
    <property type="entry name" value="A2M_N_BRD"/>
</dbReference>
<dbReference type="InterPro" id="IPR002890">
    <property type="entry name" value="MG2"/>
</dbReference>
<evidence type="ECO:0000259" key="9">
    <source>
        <dbReference type="SMART" id="SM01359"/>
    </source>
</evidence>
<dbReference type="GO" id="GO:0002376">
    <property type="term" value="P:immune system process"/>
    <property type="evidence" value="ECO:0007669"/>
    <property type="project" value="UniProtKB-KW"/>
</dbReference>
<proteinExistence type="predicted"/>
<dbReference type="GO" id="GO:0005615">
    <property type="term" value="C:extracellular space"/>
    <property type="evidence" value="ECO:0007669"/>
    <property type="project" value="InterPro"/>
</dbReference>
<dbReference type="Pfam" id="PF17791">
    <property type="entry name" value="MG3"/>
    <property type="match status" value="1"/>
</dbReference>
<evidence type="ECO:0000259" key="10">
    <source>
        <dbReference type="SMART" id="SM01360"/>
    </source>
</evidence>
<dbReference type="STRING" id="7375.A0A0L0BS95"/>
<dbReference type="OMA" id="VTFYNTA"/>
<dbReference type="SMART" id="SM01419">
    <property type="entry name" value="Thiol-ester_cl"/>
    <property type="match status" value="1"/>
</dbReference>
<dbReference type="Gene3D" id="2.60.40.1940">
    <property type="match status" value="1"/>
</dbReference>
<dbReference type="GO" id="GO:0004866">
    <property type="term" value="F:endopeptidase inhibitor activity"/>
    <property type="evidence" value="ECO:0007669"/>
    <property type="project" value="InterPro"/>
</dbReference>
<sequence length="1579" mass="177810">INNSANVSTNSYAALNVIPTSPHHSEAISSIRYKYQIVTCTPTHTQSLHYQLDQIQYFIIPQPWSLWFGRNLSNNSANDSTNTYATLNVIPTSPQIPLRIHPIHQIQGHSSYKHSPSGDFSYDKIMKYYSKTLTTIIYELCSIFSLYSIIAPNTLRPNTQYHVAVSIHKAPEPAKVKVGIIGSAYSDFKTVEVRPYSTEMVHFEIPSLKRDRYNLTAEGLTGIRFTNETQLNFDAKQFTVMVQSDKAIYKPQDIVHYRVLIMDANLKPALNYGNVNIAIKDGGNNVIRKYTNVKLTSGVYANDLQLSDYPKFGEWSVEVEVMDETYKRTFEVVEYILPKFVVDIDTDKHVIYKDGKIRAVVKAYYAFGKPIVGEATLSIYPTFFGSLQPFVNDLITRKVVPIDGSAYFEFDIRDELKLKEDYEREYLLDALVEETSTSSVQNFSTVITVHLDPYRVEATKLPSNYIPGVPFEVSAKVLRNDGAMMKDFKPDLTAYLTNVYGSSEMYNKTVYTLDTRSEVKMKFTVPVGDKDEYHSVIVDYQGIITDIGKVPRKHLHSKNFITAKVLNDKPMVNQEITIAVRCSEPMKYFIYQIVGRGDILLSRAVDVADNSYHTFKFLSTFAMMPRAKLLVYMVINGEFVYDEQIIELEENLLNNVQLEAPLRAPPGQDIDITISSKPYNYIGLMVVDQNALNIRKGNDLSTSNLMRALNQYELHDYNTPIGSPGKESGVITMSNTDFIIEKEPETTPALGRAIMDDEHKLTTIRKTDIGPAHAIETNTLAPGKGRYAFSYTPKPFWHNPRIHVMHPPADTWIFMNVSASSEGKTTIHRRLPSSMTSWVVSAFALDPVQGIGLTSPAKMMQTFKEFYITTELPYSIRLGETIAVPFVVFNNKDSDLDVDVKLYNTAQEFDFPQIDSKAQPKPKIELYSRRTVRVLAKSSKSVSFIITPKRVGPITIKAVASNQLAGDSIESILLVEHPGATEIVNKGFLFEMGSSVQRKANVSIRIPRNSIADSAKIEISAVGDVVGSILGNLENLIRLPSGCGEQTMIQFMPNIMVLKYLQRTRQLSPSIEMRAKKNLELGYQRLLYYRHKNGGFSAFGLSEEKSSTWLTAYVAKAFRMASEFIQIDDEIITTALEYVVGKQAANGGFEEQGDIFEQYDDQGLSLSAFVTLALMENVNTNPEYKNNINKALDFITRTLDGSDNLHAMAIGTYVLAKANHDAKVAFVQRLDAMAVNEDGLKWWNKTASPTESMSPWYNMTRSVNVEITSYAVLSLLENNLIGDALPVLKWLMNQRNDLGGFVSSQDSVVGLQALVSFAERFSSQANNLQLLFNYGENAETVLNVNAQNSLVLQTIELPNNLKNLTVSATGNGLALAQVTYRYNTNVTSAWPRFVLDPTVNRNSHSDYLHLSACASFVPTEGDSNRSNMAVMEIYLPSGFVVDTDTLPTLESSDRIKKVETQKRNTVVIIYFDYLDRREVCPTLHAYKVVKVTNHKPVPVIMYDYYDNVRRARQFYRAPKSNICDICEHANCGTLCEKAEKRESRKLDTNELLEERSSARLNAVNTIVMLLVVVLFKIIN</sequence>
<feature type="non-terminal residue" evidence="12">
    <location>
        <position position="1"/>
    </location>
</feature>
<organism evidence="12 13">
    <name type="scientific">Lucilia cuprina</name>
    <name type="common">Green bottle fly</name>
    <name type="synonym">Australian sheep blowfly</name>
    <dbReference type="NCBI Taxonomy" id="7375"/>
    <lineage>
        <taxon>Eukaryota</taxon>
        <taxon>Metazoa</taxon>
        <taxon>Ecdysozoa</taxon>
        <taxon>Arthropoda</taxon>
        <taxon>Hexapoda</taxon>
        <taxon>Insecta</taxon>
        <taxon>Pterygota</taxon>
        <taxon>Neoptera</taxon>
        <taxon>Endopterygota</taxon>
        <taxon>Diptera</taxon>
        <taxon>Brachycera</taxon>
        <taxon>Muscomorpha</taxon>
        <taxon>Oestroidea</taxon>
        <taxon>Calliphoridae</taxon>
        <taxon>Luciliinae</taxon>
        <taxon>Lucilia</taxon>
    </lineage>
</organism>
<feature type="domain" description="Alpha-2-macroglobulin" evidence="10">
    <location>
        <begin position="811"/>
        <end position="902"/>
    </location>
</feature>
<feature type="domain" description="Alpha-macroglobulin receptor-binding" evidence="11">
    <location>
        <begin position="1426"/>
        <end position="1515"/>
    </location>
</feature>
<dbReference type="Pfam" id="PF07703">
    <property type="entry name" value="A2M_BRD"/>
    <property type="match status" value="1"/>
</dbReference>
<evidence type="ECO:0000313" key="12">
    <source>
        <dbReference type="EMBL" id="KNC22907.1"/>
    </source>
</evidence>
<name>A0A0L0BS95_LUCCU</name>
<dbReference type="InterPro" id="IPR011626">
    <property type="entry name" value="Alpha-macroglobulin_TED"/>
</dbReference>
<evidence type="ECO:0000256" key="7">
    <source>
        <dbReference type="ARBA" id="ARBA00063781"/>
    </source>
</evidence>
<dbReference type="InterPro" id="IPR001599">
    <property type="entry name" value="Macroglobln_a2"/>
</dbReference>
<dbReference type="InterPro" id="IPR008930">
    <property type="entry name" value="Terpenoid_cyclase/PrenylTrfase"/>
</dbReference>
<dbReference type="PANTHER" id="PTHR11412">
    <property type="entry name" value="MACROGLOBULIN / COMPLEMENT"/>
    <property type="match status" value="1"/>
</dbReference>
<keyword evidence="3" id="KW-0882">Thioester bond</keyword>
<dbReference type="Gene3D" id="2.60.40.2950">
    <property type="match status" value="1"/>
</dbReference>
<dbReference type="Proteomes" id="UP000037069">
    <property type="component" value="Unassembled WGS sequence"/>
</dbReference>
<feature type="domain" description="Alpha-2-macroglobulin bait region" evidence="9">
    <location>
        <begin position="561"/>
        <end position="694"/>
    </location>
</feature>
<evidence type="ECO:0000256" key="4">
    <source>
        <dbReference type="ARBA" id="ARBA00023157"/>
    </source>
</evidence>
<keyword evidence="5" id="KW-0325">Glycoprotein</keyword>
<dbReference type="InterPro" id="IPR036595">
    <property type="entry name" value="A-macroglobulin_rcpt-bd_sf"/>
</dbReference>
<evidence type="ECO:0000256" key="8">
    <source>
        <dbReference type="ARBA" id="ARBA00078071"/>
    </source>
</evidence>
<dbReference type="InterPro" id="IPR009048">
    <property type="entry name" value="A-macroglobulin_rcpt-bd"/>
</dbReference>
<dbReference type="CDD" id="cd02897">
    <property type="entry name" value="A2M_2"/>
    <property type="match status" value="1"/>
</dbReference>
<dbReference type="InterPro" id="IPR019742">
    <property type="entry name" value="MacrogloblnA2_CS"/>
</dbReference>
<dbReference type="PROSITE" id="PS00477">
    <property type="entry name" value="ALPHA_2_MACROGLOBULIN"/>
    <property type="match status" value="1"/>
</dbReference>
<evidence type="ECO:0000313" key="13">
    <source>
        <dbReference type="Proteomes" id="UP000037069"/>
    </source>
</evidence>
<dbReference type="InterPro" id="IPR013783">
    <property type="entry name" value="Ig-like_fold"/>
</dbReference>
<gene>
    <name evidence="12" type="ORF">FF38_00376</name>
</gene>
<comment type="function">
    <text evidence="6">Binds covalently through a thioester bond to the pathogen surface resulting in pathogen clearance.</text>
</comment>
<dbReference type="SUPFAM" id="SSF49410">
    <property type="entry name" value="Alpha-macroglobulin receptor domain"/>
    <property type="match status" value="1"/>
</dbReference>
<comment type="subunit">
    <text evidence="7">Heterodimer of a TEP1-N chain and an TEP1-C chain non-covalently linked. Forms a complex composed of TEP1-N and TEP1-C heterodimer, LRIM1 and APL1C; the interaction stabilizes TEP1-N and TEP1-C heterodimer, prevents its binding to tissues while circulating in the hemolymph and protects the thioester bond from hydrolysis. Mature TEP1 and to a lesser extent full-length TEP1 interact with SPCLIP1; the interaction is induced by microbial infection.</text>
</comment>
<evidence type="ECO:0000256" key="1">
    <source>
        <dbReference type="ARBA" id="ARBA00022729"/>
    </source>
</evidence>
<keyword evidence="1" id="KW-0732">Signal</keyword>
<dbReference type="InterPro" id="IPR041555">
    <property type="entry name" value="MG3"/>
</dbReference>